<dbReference type="OrthoDB" id="581739at2759"/>
<dbReference type="STRING" id="4097.A0A1S3Y5R9"/>
<accession>A0A1S3Y5R9</accession>
<comment type="similarity">
    <text evidence="1">Belongs to the jacalin lectin family.</text>
</comment>
<dbReference type="InterPro" id="IPR036404">
    <property type="entry name" value="Jacalin-like_lectin_dom_sf"/>
</dbReference>
<sequence>MNMNTIKVGPVGGKNGTVWDEKGRGEIAKIFLSTGSDYVLSLQFLYVENGQFVLSDRYGADHNYIFTTVVLDYPSEFLTSISGTYYTNGLRSITFGTNKSSYGPYGRNTVNPLAPYYTFSFQIGNDRSFDGFHGTKTDTFIESIGVYMKTITSSMITAEDSQLMTRSKKKKKIN</sequence>
<feature type="domain" description="Jacalin-type lectin" evidence="3">
    <location>
        <begin position="5"/>
        <end position="150"/>
    </location>
</feature>
<dbReference type="PaxDb" id="4097-A0A1S3Y5R9"/>
<dbReference type="Pfam" id="PF01419">
    <property type="entry name" value="Jacalin"/>
    <property type="match status" value="1"/>
</dbReference>
<dbReference type="PANTHER" id="PTHR47293">
    <property type="entry name" value="JACALIN-RELATED LECTIN 3"/>
    <property type="match status" value="1"/>
</dbReference>
<keyword evidence="2" id="KW-0430">Lectin</keyword>
<protein>
    <submittedName>
        <fullName evidence="4">Inactive protein RESTRICTED TEV MOVEMENT 1-like</fullName>
    </submittedName>
</protein>
<dbReference type="InterPro" id="IPR001229">
    <property type="entry name" value="Jacalin-like_lectin_dom"/>
</dbReference>
<evidence type="ECO:0000256" key="2">
    <source>
        <dbReference type="ARBA" id="ARBA00022734"/>
    </source>
</evidence>
<dbReference type="SMR" id="A0A1S3Y5R9"/>
<evidence type="ECO:0000313" key="4">
    <source>
        <dbReference type="RefSeq" id="XP_016447511.1"/>
    </source>
</evidence>
<dbReference type="Gene3D" id="2.100.10.30">
    <property type="entry name" value="Jacalin-like lectin domain"/>
    <property type="match status" value="1"/>
</dbReference>
<organism evidence="4">
    <name type="scientific">Nicotiana tabacum</name>
    <name type="common">Common tobacco</name>
    <dbReference type="NCBI Taxonomy" id="4097"/>
    <lineage>
        <taxon>Eukaryota</taxon>
        <taxon>Viridiplantae</taxon>
        <taxon>Streptophyta</taxon>
        <taxon>Embryophyta</taxon>
        <taxon>Tracheophyta</taxon>
        <taxon>Spermatophyta</taxon>
        <taxon>Magnoliopsida</taxon>
        <taxon>eudicotyledons</taxon>
        <taxon>Gunneridae</taxon>
        <taxon>Pentapetalae</taxon>
        <taxon>asterids</taxon>
        <taxon>lamiids</taxon>
        <taxon>Solanales</taxon>
        <taxon>Solanaceae</taxon>
        <taxon>Nicotianoideae</taxon>
        <taxon>Nicotianeae</taxon>
        <taxon>Nicotiana</taxon>
    </lineage>
</organism>
<dbReference type="OMA" id="HESEYIT"/>
<gene>
    <name evidence="4" type="primary">LOC107772522</name>
</gene>
<dbReference type="SMART" id="SM00915">
    <property type="entry name" value="Jacalin"/>
    <property type="match status" value="1"/>
</dbReference>
<reference evidence="4" key="1">
    <citation type="submission" date="2025-08" db="UniProtKB">
        <authorList>
            <consortium name="RefSeq"/>
        </authorList>
    </citation>
    <scope>IDENTIFICATION</scope>
</reference>
<proteinExistence type="inferred from homology"/>
<evidence type="ECO:0000259" key="3">
    <source>
        <dbReference type="PROSITE" id="PS51752"/>
    </source>
</evidence>
<dbReference type="SUPFAM" id="SSF51101">
    <property type="entry name" value="Mannose-binding lectins"/>
    <property type="match status" value="1"/>
</dbReference>
<dbReference type="AlphaFoldDB" id="A0A1S3Y5R9"/>
<dbReference type="KEGG" id="nta:107772522"/>
<name>A0A1S3Y5R9_TOBAC</name>
<dbReference type="PANTHER" id="PTHR47293:SF81">
    <property type="entry name" value="INACTIVE PROTEIN RESTRICTED TEV MOVEMENT 1-LIKE"/>
    <property type="match status" value="1"/>
</dbReference>
<dbReference type="RefSeq" id="XP_016447511.1">
    <property type="nucleotide sequence ID" value="XM_016592025.1"/>
</dbReference>
<evidence type="ECO:0000256" key="1">
    <source>
        <dbReference type="ARBA" id="ARBA00006568"/>
    </source>
</evidence>
<dbReference type="GO" id="GO:0030246">
    <property type="term" value="F:carbohydrate binding"/>
    <property type="evidence" value="ECO:0007669"/>
    <property type="project" value="UniProtKB-KW"/>
</dbReference>
<dbReference type="PROSITE" id="PS51752">
    <property type="entry name" value="JACALIN_LECTIN"/>
    <property type="match status" value="1"/>
</dbReference>